<organism evidence="7 8">
    <name type="scientific">Scleropages formosus</name>
    <name type="common">Asian bonytongue</name>
    <name type="synonym">Osteoglossum formosum</name>
    <dbReference type="NCBI Taxonomy" id="113540"/>
    <lineage>
        <taxon>Eukaryota</taxon>
        <taxon>Metazoa</taxon>
        <taxon>Chordata</taxon>
        <taxon>Craniata</taxon>
        <taxon>Vertebrata</taxon>
        <taxon>Euteleostomi</taxon>
        <taxon>Actinopterygii</taxon>
        <taxon>Neopterygii</taxon>
        <taxon>Teleostei</taxon>
        <taxon>Osteoglossocephala</taxon>
        <taxon>Osteoglossomorpha</taxon>
        <taxon>Osteoglossiformes</taxon>
        <taxon>Osteoglossidae</taxon>
        <taxon>Scleropages</taxon>
    </lineage>
</organism>
<evidence type="ECO:0000313" key="7">
    <source>
        <dbReference type="EMBL" id="KPP67688.1"/>
    </source>
</evidence>
<reference evidence="7 8" key="1">
    <citation type="submission" date="2015-08" db="EMBL/GenBank/DDBJ databases">
        <title>The genome of the Asian arowana (Scleropages formosus).</title>
        <authorList>
            <person name="Tan M.H."/>
            <person name="Gan H.M."/>
            <person name="Croft L.J."/>
            <person name="Austin C.M."/>
        </authorList>
    </citation>
    <scope>NUCLEOTIDE SEQUENCE [LARGE SCALE GENOMIC DNA]</scope>
    <source>
        <strain evidence="7">Aro1</strain>
    </source>
</reference>
<evidence type="ECO:0000256" key="3">
    <source>
        <dbReference type="ARBA" id="ARBA00023038"/>
    </source>
</evidence>
<protein>
    <recommendedName>
        <fullName evidence="6">LIM zinc-binding domain-containing protein</fullName>
    </recommendedName>
</protein>
<dbReference type="GO" id="GO:0046872">
    <property type="term" value="F:metal ion binding"/>
    <property type="evidence" value="ECO:0007669"/>
    <property type="project" value="UniProtKB-KW"/>
</dbReference>
<dbReference type="InterPro" id="IPR001781">
    <property type="entry name" value="Znf_LIM"/>
</dbReference>
<evidence type="ECO:0000259" key="6">
    <source>
        <dbReference type="PROSITE" id="PS50023"/>
    </source>
</evidence>
<gene>
    <name evidence="7" type="ORF">Z043_113692</name>
</gene>
<evidence type="ECO:0000256" key="2">
    <source>
        <dbReference type="ARBA" id="ARBA00022833"/>
    </source>
</evidence>
<evidence type="ECO:0000256" key="1">
    <source>
        <dbReference type="ARBA" id="ARBA00022723"/>
    </source>
</evidence>
<accession>A0A0P7X040</accession>
<dbReference type="AlphaFoldDB" id="A0A0P7X040"/>
<feature type="region of interest" description="Disordered" evidence="5">
    <location>
        <begin position="1"/>
        <end position="25"/>
    </location>
</feature>
<dbReference type="Gene3D" id="2.10.110.10">
    <property type="entry name" value="Cysteine Rich Protein"/>
    <property type="match status" value="1"/>
</dbReference>
<comment type="caution">
    <text evidence="7">The sequence shown here is derived from an EMBL/GenBank/DDBJ whole genome shotgun (WGS) entry which is preliminary data.</text>
</comment>
<keyword evidence="3 4" id="KW-0440">LIM domain</keyword>
<evidence type="ECO:0000256" key="4">
    <source>
        <dbReference type="PROSITE-ProRule" id="PRU00125"/>
    </source>
</evidence>
<dbReference type="InterPro" id="IPR052621">
    <property type="entry name" value="Cell_Prolif/Cornif_Regul"/>
</dbReference>
<dbReference type="PROSITE" id="PS00478">
    <property type="entry name" value="LIM_DOMAIN_1"/>
    <property type="match status" value="1"/>
</dbReference>
<feature type="domain" description="LIM zinc-binding" evidence="6">
    <location>
        <begin position="103"/>
        <end position="169"/>
    </location>
</feature>
<name>A0A0P7X040_SCLFO</name>
<proteinExistence type="predicted"/>
<feature type="compositionally biased region" description="Low complexity" evidence="5">
    <location>
        <begin position="65"/>
        <end position="79"/>
    </location>
</feature>
<evidence type="ECO:0000256" key="5">
    <source>
        <dbReference type="SAM" id="MobiDB-lite"/>
    </source>
</evidence>
<dbReference type="PANTHER" id="PTHR15468">
    <property type="entry name" value="ZNF185"/>
    <property type="match status" value="1"/>
</dbReference>
<dbReference type="CDD" id="cd08368">
    <property type="entry name" value="LIM"/>
    <property type="match status" value="1"/>
</dbReference>
<dbReference type="PANTHER" id="PTHR15468:SF7">
    <property type="entry name" value="SCIELLIN"/>
    <property type="match status" value="1"/>
</dbReference>
<feature type="region of interest" description="Disordered" evidence="5">
    <location>
        <begin position="45"/>
        <end position="92"/>
    </location>
</feature>
<dbReference type="EMBL" id="JARO02004912">
    <property type="protein sequence ID" value="KPP67688.1"/>
    <property type="molecule type" value="Genomic_DNA"/>
</dbReference>
<keyword evidence="1 4" id="KW-0479">Metal-binding</keyword>
<dbReference type="GO" id="GO:0008544">
    <property type="term" value="P:epidermis development"/>
    <property type="evidence" value="ECO:0007669"/>
    <property type="project" value="TreeGrafter"/>
</dbReference>
<dbReference type="SMART" id="SM00132">
    <property type="entry name" value="LIM"/>
    <property type="match status" value="1"/>
</dbReference>
<dbReference type="PROSITE" id="PS50023">
    <property type="entry name" value="LIM_DOMAIN_2"/>
    <property type="match status" value="1"/>
</dbReference>
<sequence>MSSYYARQYAPKTDATSSRTIEESKTKTVLMKDRSWIKLLAEEEADGDYSKTTEPKSFPKLSPISSSTTRASFTSSSNTDDGPVRRTTSYSVSTEPRVIVDKDMCTYCRKPLSPDPKVILDDMKIKCHASCFKCEVCNKPLGHLKAGDSMWVYQRMVHCESCFDITRGTITQP</sequence>
<dbReference type="GO" id="GO:0005737">
    <property type="term" value="C:cytoplasm"/>
    <property type="evidence" value="ECO:0007669"/>
    <property type="project" value="TreeGrafter"/>
</dbReference>
<dbReference type="Proteomes" id="UP000034805">
    <property type="component" value="Unassembled WGS sequence"/>
</dbReference>
<keyword evidence="2 4" id="KW-0862">Zinc</keyword>
<evidence type="ECO:0000313" key="8">
    <source>
        <dbReference type="Proteomes" id="UP000034805"/>
    </source>
</evidence>